<name>A0ABD2MRL6_9CUCU</name>
<dbReference type="Proteomes" id="UP001516400">
    <property type="component" value="Unassembled WGS sequence"/>
</dbReference>
<comment type="caution">
    <text evidence="1">The sequence shown here is derived from an EMBL/GenBank/DDBJ whole genome shotgun (WGS) entry which is preliminary data.</text>
</comment>
<dbReference type="EMBL" id="JABFTP020000021">
    <property type="protein sequence ID" value="KAL3268993.1"/>
    <property type="molecule type" value="Genomic_DNA"/>
</dbReference>
<gene>
    <name evidence="1" type="ORF">HHI36_008078</name>
</gene>
<evidence type="ECO:0000313" key="2">
    <source>
        <dbReference type="Proteomes" id="UP001516400"/>
    </source>
</evidence>
<organism evidence="1 2">
    <name type="scientific">Cryptolaemus montrouzieri</name>
    <dbReference type="NCBI Taxonomy" id="559131"/>
    <lineage>
        <taxon>Eukaryota</taxon>
        <taxon>Metazoa</taxon>
        <taxon>Ecdysozoa</taxon>
        <taxon>Arthropoda</taxon>
        <taxon>Hexapoda</taxon>
        <taxon>Insecta</taxon>
        <taxon>Pterygota</taxon>
        <taxon>Neoptera</taxon>
        <taxon>Endopterygota</taxon>
        <taxon>Coleoptera</taxon>
        <taxon>Polyphaga</taxon>
        <taxon>Cucujiformia</taxon>
        <taxon>Coccinelloidea</taxon>
        <taxon>Coccinellidae</taxon>
        <taxon>Scymninae</taxon>
        <taxon>Scymnini</taxon>
        <taxon>Cryptolaemus</taxon>
    </lineage>
</organism>
<evidence type="ECO:0000313" key="1">
    <source>
        <dbReference type="EMBL" id="KAL3268993.1"/>
    </source>
</evidence>
<evidence type="ECO:0008006" key="3">
    <source>
        <dbReference type="Google" id="ProtNLM"/>
    </source>
</evidence>
<proteinExistence type="predicted"/>
<protein>
    <recommendedName>
        <fullName evidence="3">ATP synthase protein MI25</fullName>
    </recommendedName>
</protein>
<dbReference type="AlphaFoldDB" id="A0ABD2MRL6"/>
<sequence>MSRNEYPTSPLFRKYENLQQKIAKERNKRNYLLRCKKFNIVPKFLNVKPKFPPIFLLFYMLCLNLCIRNTYSQIHNLDNQIASTKRQINSQFPKHISEAVFSEQTKIYNESFTKVKSNNRKKIEFLFEKDAQKETKITTEWITNLTQIKIPFSVKQISGLGNKFTEIRKTTNYNDIIASIEAAIFNKAEE</sequence>
<keyword evidence="2" id="KW-1185">Reference proteome</keyword>
<reference evidence="1 2" key="1">
    <citation type="journal article" date="2021" name="BMC Biol.">
        <title>Horizontally acquired antibacterial genes associated with adaptive radiation of ladybird beetles.</title>
        <authorList>
            <person name="Li H.S."/>
            <person name="Tang X.F."/>
            <person name="Huang Y.H."/>
            <person name="Xu Z.Y."/>
            <person name="Chen M.L."/>
            <person name="Du X.Y."/>
            <person name="Qiu B.Y."/>
            <person name="Chen P.T."/>
            <person name="Zhang W."/>
            <person name="Slipinski A."/>
            <person name="Escalona H.E."/>
            <person name="Waterhouse R.M."/>
            <person name="Zwick A."/>
            <person name="Pang H."/>
        </authorList>
    </citation>
    <scope>NUCLEOTIDE SEQUENCE [LARGE SCALE GENOMIC DNA]</scope>
    <source>
        <strain evidence="1">SYSU2018</strain>
    </source>
</reference>
<accession>A0ABD2MRL6</accession>